<dbReference type="EMBL" id="AP023097">
    <property type="protein sequence ID" value="BCE73919.1"/>
    <property type="molecule type" value="Genomic_DNA"/>
</dbReference>
<dbReference type="InterPro" id="IPR021508">
    <property type="entry name" value="Gp17-like"/>
</dbReference>
<gene>
    <name evidence="1" type="ORF">XF8B_40300</name>
</gene>
<evidence type="ECO:0000313" key="1">
    <source>
        <dbReference type="EMBL" id="BCE73919.1"/>
    </source>
</evidence>
<dbReference type="Gene3D" id="3.30.2000.30">
    <property type="match status" value="1"/>
</dbReference>
<name>A0A810BDE5_9BRAD</name>
<accession>A0A810BDE5</accession>
<protein>
    <recommendedName>
        <fullName evidence="2">DUF3168 domain-containing protein</fullName>
    </recommendedName>
</protein>
<dbReference type="AlphaFoldDB" id="A0A810BDE5"/>
<reference evidence="1" key="1">
    <citation type="submission" date="2020-05" db="EMBL/GenBank/DDBJ databases">
        <title>Complete genome sequence of Bradyrhizobium diazoefficiens XF8 isolated from soybean nodule.</title>
        <authorList>
            <person name="Noda R."/>
            <person name="Kakizaki K."/>
            <person name="Minamisawa K."/>
        </authorList>
    </citation>
    <scope>NUCLEOTIDE SEQUENCE</scope>
    <source>
        <strain evidence="1">XF8</strain>
    </source>
</reference>
<dbReference type="Pfam" id="PF11367">
    <property type="entry name" value="Tail_completion_gp17"/>
    <property type="match status" value="1"/>
</dbReference>
<evidence type="ECO:0008006" key="2">
    <source>
        <dbReference type="Google" id="ProtNLM"/>
    </source>
</evidence>
<organism evidence="1">
    <name type="scientific">Bradyrhizobium diazoefficiens</name>
    <dbReference type="NCBI Taxonomy" id="1355477"/>
    <lineage>
        <taxon>Bacteria</taxon>
        <taxon>Pseudomonadati</taxon>
        <taxon>Pseudomonadota</taxon>
        <taxon>Alphaproteobacteria</taxon>
        <taxon>Hyphomicrobiales</taxon>
        <taxon>Nitrobacteraceae</taxon>
        <taxon>Bradyrhizobium</taxon>
    </lineage>
</organism>
<proteinExistence type="predicted"/>
<sequence>MATLDPSWALQVAIRQRLTASDELLALVPPENIRDATGRPEVMPAVFLGEGQAVLRRWDSTAHATLHVWLQEPGLEQCKRAVSAIVAALRVDAQVDGVLHLDGFTCHDLSVTLTRFMRDPHGSFSHGVVNVASIMKPA</sequence>
<dbReference type="InterPro" id="IPR053745">
    <property type="entry name" value="Viral_Tail_Comp_sf"/>
</dbReference>